<feature type="domain" description="DML1/Misato tubulin" evidence="7">
    <location>
        <begin position="141"/>
        <end position="331"/>
    </location>
</feature>
<gene>
    <name evidence="8" type="ORF">SCP_1002780</name>
</gene>
<dbReference type="Pfam" id="PF10644">
    <property type="entry name" value="Misat_Tub_SegII"/>
    <property type="match status" value="1"/>
</dbReference>
<feature type="compositionally biased region" description="Basic and acidic residues" evidence="5">
    <location>
        <begin position="127"/>
        <end position="140"/>
    </location>
</feature>
<evidence type="ECO:0000259" key="6">
    <source>
        <dbReference type="Pfam" id="PF10644"/>
    </source>
</evidence>
<dbReference type="Proteomes" id="UP000287166">
    <property type="component" value="Unassembled WGS sequence"/>
</dbReference>
<dbReference type="InParanoid" id="A0A401GXW1"/>
<name>A0A401GXW1_9APHY</name>
<dbReference type="AlphaFoldDB" id="A0A401GXW1"/>
<dbReference type="PANTHER" id="PTHR13391">
    <property type="entry name" value="MITOCHONDRIAL DISTRIBUTION REGULATOR MISATO"/>
    <property type="match status" value="1"/>
</dbReference>
<comment type="caution">
    <text evidence="8">The sequence shown here is derived from an EMBL/GenBank/DDBJ whole genome shotgun (WGS) entry which is preliminary data.</text>
</comment>
<dbReference type="EMBL" id="BFAD01000010">
    <property type="protein sequence ID" value="GBE87032.1"/>
    <property type="molecule type" value="Genomic_DNA"/>
</dbReference>
<feature type="domain" description="Misato Segment II tubulin-like" evidence="6">
    <location>
        <begin position="2"/>
        <end position="116"/>
    </location>
</feature>
<dbReference type="InterPro" id="IPR019605">
    <property type="entry name" value="Misato_II_tubulin-like"/>
</dbReference>
<accession>A0A401GXW1</accession>
<evidence type="ECO:0000313" key="9">
    <source>
        <dbReference type="Proteomes" id="UP000287166"/>
    </source>
</evidence>
<dbReference type="FunCoup" id="A0A401GXW1">
    <property type="interactions" value="217"/>
</dbReference>
<sequence>MKEVLYVQAGSFANYIGTHFWNTQESYFTYGLDKDSDVDHDVSFREGVTLQGEATFCPRLLLFDRKANFGNVSATSGLYGYDEDETDDAPAPLWSSTVAEYRQTRIPPSTYHAQLDAEAADAGEQAANRRENEAQKHEPQPPRVVPSDVRYWSDYSRVFFHPRTIQKLPDRAEWEDAEGDWGASREAFGRYDADTDVMEEAFRPFVEECDTVQGIQVMHDTATFGGFTDSLLTVIRDDFPKLPCLAFPLLSGATPGSFDVEDALSFRRAINDALCLRSLDSLSTLTVPIQSPSTWAPGDWLGGINLNRTSLYHTSAIVSAHIESATLPVRLKGSMDDLSSMCERFSLGGGVRFAHLSGVFPFSSSLVPTRDFDIRTYDFSVSPSNGTGTLDKYDPTEFTKIYVSRGFSGIERRQFDQWAEQRRPVPYSIHSPAYPLPSSFPRFFTPPPPTPPPSMRTLAALSSTTRTAHLFASHAALVTLGAARHADVLAGMGLELDEVRELRDALWVLCDACAGGEERDVEMGEDEE</sequence>
<evidence type="ECO:0000256" key="1">
    <source>
        <dbReference type="ARBA" id="ARBA00003757"/>
    </source>
</evidence>
<evidence type="ECO:0000313" key="8">
    <source>
        <dbReference type="EMBL" id="GBE87032.1"/>
    </source>
</evidence>
<proteinExistence type="inferred from homology"/>
<comment type="function">
    <text evidence="1">Involved in the partitioning of the mitochondrial organelle and mitochondrial DNA (mtDNA) inheritance.</text>
</comment>
<dbReference type="GO" id="GO:0007005">
    <property type="term" value="P:mitochondrion organization"/>
    <property type="evidence" value="ECO:0007669"/>
    <property type="project" value="InterPro"/>
</dbReference>
<dbReference type="RefSeq" id="XP_027617945.1">
    <property type="nucleotide sequence ID" value="XM_027762144.1"/>
</dbReference>
<keyword evidence="4" id="KW-0496">Mitochondrion</keyword>
<dbReference type="InterPro" id="IPR049942">
    <property type="entry name" value="DML1/Misato"/>
</dbReference>
<dbReference type="OrthoDB" id="271881at2759"/>
<dbReference type="PANTHER" id="PTHR13391:SF0">
    <property type="entry name" value="PROTEIN MISATO HOMOLOG 1"/>
    <property type="match status" value="1"/>
</dbReference>
<feature type="region of interest" description="Disordered" evidence="5">
    <location>
        <begin position="118"/>
        <end position="145"/>
    </location>
</feature>
<keyword evidence="9" id="KW-1185">Reference proteome</keyword>
<protein>
    <submittedName>
        <fullName evidence="8">Protein dml1</fullName>
    </submittedName>
</protein>
<dbReference type="GeneID" id="38783949"/>
<evidence type="ECO:0000256" key="3">
    <source>
        <dbReference type="ARBA" id="ARBA00008507"/>
    </source>
</evidence>
<dbReference type="InterPro" id="IPR036525">
    <property type="entry name" value="Tubulin/FtsZ_GTPase_sf"/>
</dbReference>
<dbReference type="Pfam" id="PF14881">
    <property type="entry name" value="Tubulin_3"/>
    <property type="match status" value="1"/>
</dbReference>
<dbReference type="InterPro" id="IPR029209">
    <property type="entry name" value="DML1/Misato_tubulin"/>
</dbReference>
<evidence type="ECO:0000256" key="5">
    <source>
        <dbReference type="SAM" id="MobiDB-lite"/>
    </source>
</evidence>
<comment type="subcellular location">
    <subcellularLocation>
        <location evidence="2">Mitochondrion</location>
    </subcellularLocation>
</comment>
<evidence type="ECO:0000256" key="4">
    <source>
        <dbReference type="ARBA" id="ARBA00023128"/>
    </source>
</evidence>
<reference evidence="8 9" key="1">
    <citation type="journal article" date="2018" name="Sci. Rep.">
        <title>Genome sequence of the cauliflower mushroom Sparassis crispa (Hanabiratake) and its association with beneficial usage.</title>
        <authorList>
            <person name="Kiyama R."/>
            <person name="Furutani Y."/>
            <person name="Kawaguchi K."/>
            <person name="Nakanishi T."/>
        </authorList>
    </citation>
    <scope>NUCLEOTIDE SEQUENCE [LARGE SCALE GENOMIC DNA]</scope>
</reference>
<evidence type="ECO:0000259" key="7">
    <source>
        <dbReference type="Pfam" id="PF14881"/>
    </source>
</evidence>
<organism evidence="8 9">
    <name type="scientific">Sparassis crispa</name>
    <dbReference type="NCBI Taxonomy" id="139825"/>
    <lineage>
        <taxon>Eukaryota</taxon>
        <taxon>Fungi</taxon>
        <taxon>Dikarya</taxon>
        <taxon>Basidiomycota</taxon>
        <taxon>Agaricomycotina</taxon>
        <taxon>Agaricomycetes</taxon>
        <taxon>Polyporales</taxon>
        <taxon>Sparassidaceae</taxon>
        <taxon>Sparassis</taxon>
    </lineage>
</organism>
<dbReference type="GO" id="GO:0005739">
    <property type="term" value="C:mitochondrion"/>
    <property type="evidence" value="ECO:0007669"/>
    <property type="project" value="UniProtKB-SubCell"/>
</dbReference>
<dbReference type="Gene3D" id="3.40.50.1440">
    <property type="entry name" value="Tubulin/FtsZ, GTPase domain"/>
    <property type="match status" value="1"/>
</dbReference>
<dbReference type="SUPFAM" id="SSF52490">
    <property type="entry name" value="Tubulin nucleotide-binding domain-like"/>
    <property type="match status" value="1"/>
</dbReference>
<dbReference type="STRING" id="139825.A0A401GXW1"/>
<comment type="similarity">
    <text evidence="3">Belongs to the misato family.</text>
</comment>
<evidence type="ECO:0000256" key="2">
    <source>
        <dbReference type="ARBA" id="ARBA00004173"/>
    </source>
</evidence>